<proteinExistence type="predicted"/>
<comment type="caution">
    <text evidence="1">The sequence shown here is derived from an EMBL/GenBank/DDBJ whole genome shotgun (WGS) entry which is preliminary data.</text>
</comment>
<keyword evidence="2" id="KW-1185">Reference proteome</keyword>
<name>A0ACA9YBR9_9ASCO</name>
<accession>A0ACA9YBR9</accession>
<dbReference type="Proteomes" id="UP001152531">
    <property type="component" value="Unassembled WGS sequence"/>
</dbReference>
<evidence type="ECO:0000313" key="2">
    <source>
        <dbReference type="Proteomes" id="UP001152531"/>
    </source>
</evidence>
<gene>
    <name evidence="1" type="ORF">CLIB1444_09S00914</name>
</gene>
<evidence type="ECO:0000313" key="1">
    <source>
        <dbReference type="EMBL" id="CAH6722318.1"/>
    </source>
</evidence>
<organism evidence="1 2">
    <name type="scientific">[Candida] jaroonii</name>
    <dbReference type="NCBI Taxonomy" id="467808"/>
    <lineage>
        <taxon>Eukaryota</taxon>
        <taxon>Fungi</taxon>
        <taxon>Dikarya</taxon>
        <taxon>Ascomycota</taxon>
        <taxon>Saccharomycotina</taxon>
        <taxon>Pichiomycetes</taxon>
        <taxon>Debaryomycetaceae</taxon>
        <taxon>Yamadazyma</taxon>
    </lineage>
</organism>
<sequence>MAESKRKLSIYNDDFEDPPPYNEEVGSTINSGTSTPTLNEDLVAAEALTQLNGTPPPTTPLSNLTIEERQHPIVNKVSQVSKHPLVTNAFKYYEDSKVKYPHFNYAAGIVERAAIPVVAKIEDNLNNRHMKRMTKRKSKKRKVVDDKNETKKRLQFCLHILRLANDQINNQVINLQQKIVERETRNHSDPQSPTAVNTLAVGEIPSNVIIEEKQDKPMVQTPTPTETEFTENNTSAEAEKTNTEIITTVKKIIHVISNFKTSTLTNDVASESNELKSTIRDIILKLPSQVQQNNCHNPTQTNDRIFLFAKESLDMIGRLTKVFNEQLQKAEDWINSDEQQNLHGDDDSLKTPVPERINDKFPSLDNKIQL</sequence>
<dbReference type="EMBL" id="CALSDN010000009">
    <property type="protein sequence ID" value="CAH6722318.1"/>
    <property type="molecule type" value="Genomic_DNA"/>
</dbReference>
<protein>
    <submittedName>
        <fullName evidence="1">Uncharacterized protein</fullName>
    </submittedName>
</protein>
<reference evidence="1" key="1">
    <citation type="submission" date="2022-06" db="EMBL/GenBank/DDBJ databases">
        <authorList>
            <person name="Legras J.-L."/>
            <person name="Devillers H."/>
            <person name="Grondin C."/>
        </authorList>
    </citation>
    <scope>NUCLEOTIDE SEQUENCE</scope>
    <source>
        <strain evidence="1">CLIB 1444</strain>
    </source>
</reference>